<dbReference type="RefSeq" id="XP_024345633.1">
    <property type="nucleotide sequence ID" value="XM_024499949.1"/>
</dbReference>
<comment type="caution">
    <text evidence="1">The sequence shown here is derived from an EMBL/GenBank/DDBJ whole genome shotgun (WGS) entry which is preliminary data.</text>
</comment>
<sequence length="37" mass="4073">MFFEPETSTGYIIGKPVTSVEIDSDLLSNECMAYRAG</sequence>
<gene>
    <name evidence="1" type="ORF">EGR_10700</name>
</gene>
<organism evidence="1 2">
    <name type="scientific">Echinococcus granulosus</name>
    <name type="common">Hydatid tapeworm</name>
    <dbReference type="NCBI Taxonomy" id="6210"/>
    <lineage>
        <taxon>Eukaryota</taxon>
        <taxon>Metazoa</taxon>
        <taxon>Spiralia</taxon>
        <taxon>Lophotrochozoa</taxon>
        <taxon>Platyhelminthes</taxon>
        <taxon>Cestoda</taxon>
        <taxon>Eucestoda</taxon>
        <taxon>Cyclophyllidea</taxon>
        <taxon>Taeniidae</taxon>
        <taxon>Echinococcus</taxon>
        <taxon>Echinococcus granulosus group</taxon>
    </lineage>
</organism>
<dbReference type="AlphaFoldDB" id="W6U7U8"/>
<protein>
    <submittedName>
        <fullName evidence="1">Uncharacterized protein</fullName>
    </submittedName>
</protein>
<dbReference type="CTD" id="36346415"/>
<accession>W6U7U8</accession>
<keyword evidence="2" id="KW-1185">Reference proteome</keyword>
<evidence type="ECO:0000313" key="2">
    <source>
        <dbReference type="Proteomes" id="UP000019149"/>
    </source>
</evidence>
<dbReference type="EMBL" id="APAU02000255">
    <property type="protein sequence ID" value="EUB54437.1"/>
    <property type="molecule type" value="Genomic_DNA"/>
</dbReference>
<dbReference type="Proteomes" id="UP000019149">
    <property type="component" value="Unassembled WGS sequence"/>
</dbReference>
<dbReference type="KEGG" id="egl:EGR_10700"/>
<proteinExistence type="predicted"/>
<reference evidence="1 2" key="1">
    <citation type="journal article" date="2013" name="Nat. Genet.">
        <title>The genome of the hydatid tapeworm Echinococcus granulosus.</title>
        <authorList>
            <person name="Zheng H."/>
            <person name="Zhang W."/>
            <person name="Zhang L."/>
            <person name="Zhang Z."/>
            <person name="Li J."/>
            <person name="Lu G."/>
            <person name="Zhu Y."/>
            <person name="Wang Y."/>
            <person name="Huang Y."/>
            <person name="Liu J."/>
            <person name="Kang H."/>
            <person name="Chen J."/>
            <person name="Wang L."/>
            <person name="Chen A."/>
            <person name="Yu S."/>
            <person name="Gao Z."/>
            <person name="Jin L."/>
            <person name="Gu W."/>
            <person name="Wang Z."/>
            <person name="Zhao L."/>
            <person name="Shi B."/>
            <person name="Wen H."/>
            <person name="Lin R."/>
            <person name="Jones M.K."/>
            <person name="Brejova B."/>
            <person name="Vinar T."/>
            <person name="Zhao G."/>
            <person name="McManus D.P."/>
            <person name="Chen Z."/>
            <person name="Zhou Y."/>
            <person name="Wang S."/>
        </authorList>
    </citation>
    <scope>NUCLEOTIDE SEQUENCE [LARGE SCALE GENOMIC DNA]</scope>
</reference>
<evidence type="ECO:0000313" key="1">
    <source>
        <dbReference type="EMBL" id="EUB54437.1"/>
    </source>
</evidence>
<dbReference type="GeneID" id="36346415"/>
<name>W6U7U8_ECHGR</name>